<accession>A0ABV8X5Z9</accession>
<protein>
    <submittedName>
        <fullName evidence="4">YgaP-like transmembrane domain</fullName>
    </submittedName>
</protein>
<sequence>MPHSQNISNKSAFTRFMLGSILTAFGTARLMRNPKSRMAQGMVVLGAMHAAEGATGYCPSKAMMGNKNMMQNTQGSMAGITQMAGNVAQKMTGGTMQQAANAVQNVVPEVGQLMKDFANATGTTSTSKTASAGQGGNTSKSATAQKGSTSTSTQSGSGTKAASSSANKSGTSSKDGVPSDQMMKEVADQVISASSKNTHSPQITH</sequence>
<evidence type="ECO:0000256" key="2">
    <source>
        <dbReference type="SAM" id="Phobius"/>
    </source>
</evidence>
<feature type="compositionally biased region" description="Polar residues" evidence="1">
    <location>
        <begin position="191"/>
        <end position="205"/>
    </location>
</feature>
<evidence type="ECO:0000256" key="1">
    <source>
        <dbReference type="SAM" id="MobiDB-lite"/>
    </source>
</evidence>
<evidence type="ECO:0000313" key="5">
    <source>
        <dbReference type="Proteomes" id="UP001595817"/>
    </source>
</evidence>
<name>A0ABV8X5Z9_9LACT</name>
<organism evidence="4 5">
    <name type="scientific">Chungangia koreensis</name>
    <dbReference type="NCBI Taxonomy" id="752657"/>
    <lineage>
        <taxon>Bacteria</taxon>
        <taxon>Bacillati</taxon>
        <taxon>Bacillota</taxon>
        <taxon>Bacilli</taxon>
        <taxon>Lactobacillales</taxon>
        <taxon>Chungangia</taxon>
    </lineage>
</organism>
<evidence type="ECO:0000313" key="4">
    <source>
        <dbReference type="EMBL" id="MFC4410037.1"/>
    </source>
</evidence>
<keyword evidence="2" id="KW-0472">Membrane</keyword>
<keyword evidence="2" id="KW-1133">Transmembrane helix</keyword>
<feature type="region of interest" description="Disordered" evidence="1">
    <location>
        <begin position="122"/>
        <end position="205"/>
    </location>
</feature>
<feature type="domain" description="Inner membrane protein YgaP-like transmembrane" evidence="3">
    <location>
        <begin position="5"/>
        <end position="67"/>
    </location>
</feature>
<reference evidence="5" key="1">
    <citation type="journal article" date="2019" name="Int. J. Syst. Evol. Microbiol.">
        <title>The Global Catalogue of Microorganisms (GCM) 10K type strain sequencing project: providing services to taxonomists for standard genome sequencing and annotation.</title>
        <authorList>
            <consortium name="The Broad Institute Genomics Platform"/>
            <consortium name="The Broad Institute Genome Sequencing Center for Infectious Disease"/>
            <person name="Wu L."/>
            <person name="Ma J."/>
        </authorList>
    </citation>
    <scope>NUCLEOTIDE SEQUENCE [LARGE SCALE GENOMIC DNA]</scope>
    <source>
        <strain evidence="5">CCUG 59778</strain>
    </source>
</reference>
<proteinExistence type="predicted"/>
<feature type="transmembrane region" description="Helical" evidence="2">
    <location>
        <begin position="12"/>
        <end position="31"/>
    </location>
</feature>
<dbReference type="EMBL" id="JBHSEC010000007">
    <property type="protein sequence ID" value="MFC4410037.1"/>
    <property type="molecule type" value="Genomic_DNA"/>
</dbReference>
<dbReference type="InterPro" id="IPR021309">
    <property type="entry name" value="YgaP-like_TM"/>
</dbReference>
<gene>
    <name evidence="4" type="ORF">ACFOZY_06250</name>
</gene>
<feature type="compositionally biased region" description="Low complexity" evidence="1">
    <location>
        <begin position="122"/>
        <end position="174"/>
    </location>
</feature>
<keyword evidence="5" id="KW-1185">Reference proteome</keyword>
<dbReference type="Proteomes" id="UP001595817">
    <property type="component" value="Unassembled WGS sequence"/>
</dbReference>
<dbReference type="RefSeq" id="WP_378153437.1">
    <property type="nucleotide sequence ID" value="NZ_JBHSEC010000007.1"/>
</dbReference>
<comment type="caution">
    <text evidence="4">The sequence shown here is derived from an EMBL/GenBank/DDBJ whole genome shotgun (WGS) entry which is preliminary data.</text>
</comment>
<dbReference type="Pfam" id="PF11127">
    <property type="entry name" value="YgaP-like_TM"/>
    <property type="match status" value="1"/>
</dbReference>
<evidence type="ECO:0000259" key="3">
    <source>
        <dbReference type="Pfam" id="PF11127"/>
    </source>
</evidence>
<keyword evidence="2" id="KW-0812">Transmembrane</keyword>